<dbReference type="EMBL" id="PPCV01000002">
    <property type="protein sequence ID" value="RXW32995.1"/>
    <property type="molecule type" value="Genomic_DNA"/>
</dbReference>
<feature type="transmembrane region" description="Helical" evidence="2">
    <location>
        <begin position="6"/>
        <end position="24"/>
    </location>
</feature>
<comment type="caution">
    <text evidence="3">The sequence shown here is derived from an EMBL/GenBank/DDBJ whole genome shotgun (WGS) entry which is preliminary data.</text>
</comment>
<dbReference type="Proteomes" id="UP000290624">
    <property type="component" value="Unassembled WGS sequence"/>
</dbReference>
<keyword evidence="2" id="KW-1133">Transmembrane helix</keyword>
<feature type="compositionally biased region" description="Basic and acidic residues" evidence="1">
    <location>
        <begin position="247"/>
        <end position="256"/>
    </location>
</feature>
<gene>
    <name evidence="3" type="ORF">C1706_03740</name>
</gene>
<feature type="compositionally biased region" description="Low complexity" evidence="1">
    <location>
        <begin position="230"/>
        <end position="243"/>
    </location>
</feature>
<keyword evidence="2" id="KW-0472">Membrane</keyword>
<accession>A0A4Q2ELW8</accession>
<feature type="transmembrane region" description="Helical" evidence="2">
    <location>
        <begin position="90"/>
        <end position="108"/>
    </location>
</feature>
<keyword evidence="2" id="KW-0812">Transmembrane</keyword>
<evidence type="ECO:0000256" key="1">
    <source>
        <dbReference type="SAM" id="MobiDB-lite"/>
    </source>
</evidence>
<evidence type="ECO:0000313" key="4">
    <source>
        <dbReference type="Proteomes" id="UP000290624"/>
    </source>
</evidence>
<name>A0A4Q2ELW8_9ACTN</name>
<dbReference type="AlphaFoldDB" id="A0A4Q2ELW8"/>
<organism evidence="3 4">
    <name type="scientific">Propioniciclava flava</name>
    <dbReference type="NCBI Taxonomy" id="2072026"/>
    <lineage>
        <taxon>Bacteria</taxon>
        <taxon>Bacillati</taxon>
        <taxon>Actinomycetota</taxon>
        <taxon>Actinomycetes</taxon>
        <taxon>Propionibacteriales</taxon>
        <taxon>Propionibacteriaceae</taxon>
        <taxon>Propioniciclava</taxon>
    </lineage>
</organism>
<feature type="transmembrane region" description="Helical" evidence="2">
    <location>
        <begin position="114"/>
        <end position="134"/>
    </location>
</feature>
<dbReference type="RefSeq" id="WP_129457896.1">
    <property type="nucleotide sequence ID" value="NZ_PPCV01000002.1"/>
</dbReference>
<evidence type="ECO:0000313" key="3">
    <source>
        <dbReference type="EMBL" id="RXW32995.1"/>
    </source>
</evidence>
<dbReference type="OrthoDB" id="3218604at2"/>
<reference evidence="3 4" key="1">
    <citation type="submission" date="2018-01" db="EMBL/GenBank/DDBJ databases">
        <title>Lactibacter flavus gen. nov., sp. nov., a novel bacterium of the family Propionibacteriaceae isolated from raw milk and dairy products.</title>
        <authorList>
            <person name="Wenning M."/>
            <person name="Breitenwieser F."/>
            <person name="Huptas C."/>
            <person name="von Neubeck M."/>
            <person name="Busse H.-J."/>
            <person name="Scherer S."/>
        </authorList>
    </citation>
    <scope>NUCLEOTIDE SEQUENCE [LARGE SCALE GENOMIC DNA]</scope>
    <source>
        <strain evidence="3 4">VG341</strain>
    </source>
</reference>
<proteinExistence type="predicted"/>
<sequence length="256" mass="27434">MGFQGLIFGAVAACWLVYLVPMLLNRREQGAPEEVEPSEPFGSSVTIVRRGTALDAAENGSAVVSTPHNRRAALRELADRDRETAGRRRNVMIFLSLLGITTAVLAAFGLVPWWVLTVPVVLLVAFLVVARFSVARLRRELDERARIIRGGDVDEMTVAIAVHESTAEDEAAQSVELSAPIERTGSLWEPIPITAPTYVSRPLAPRTVRTIDLSAPVASKMSLPVTADGPETAPVAPAAETPASGESPDRPRAVGE</sequence>
<keyword evidence="4" id="KW-1185">Reference proteome</keyword>
<protein>
    <submittedName>
        <fullName evidence="3">Uncharacterized protein</fullName>
    </submittedName>
</protein>
<evidence type="ECO:0000256" key="2">
    <source>
        <dbReference type="SAM" id="Phobius"/>
    </source>
</evidence>
<feature type="region of interest" description="Disordered" evidence="1">
    <location>
        <begin position="222"/>
        <end position="256"/>
    </location>
</feature>